<protein>
    <submittedName>
        <fullName evidence="2">Uncharacterized protein</fullName>
    </submittedName>
</protein>
<evidence type="ECO:0000256" key="1">
    <source>
        <dbReference type="SAM" id="MobiDB-lite"/>
    </source>
</evidence>
<name>A0ABS8T7R9_DATST</name>
<evidence type="ECO:0000313" key="2">
    <source>
        <dbReference type="EMBL" id="MCD7467198.1"/>
    </source>
</evidence>
<dbReference type="EMBL" id="JACEIK010001207">
    <property type="protein sequence ID" value="MCD7467198.1"/>
    <property type="molecule type" value="Genomic_DNA"/>
</dbReference>
<organism evidence="2 3">
    <name type="scientific">Datura stramonium</name>
    <name type="common">Jimsonweed</name>
    <name type="synonym">Common thornapple</name>
    <dbReference type="NCBI Taxonomy" id="4076"/>
    <lineage>
        <taxon>Eukaryota</taxon>
        <taxon>Viridiplantae</taxon>
        <taxon>Streptophyta</taxon>
        <taxon>Embryophyta</taxon>
        <taxon>Tracheophyta</taxon>
        <taxon>Spermatophyta</taxon>
        <taxon>Magnoliopsida</taxon>
        <taxon>eudicotyledons</taxon>
        <taxon>Gunneridae</taxon>
        <taxon>Pentapetalae</taxon>
        <taxon>asterids</taxon>
        <taxon>lamiids</taxon>
        <taxon>Solanales</taxon>
        <taxon>Solanaceae</taxon>
        <taxon>Solanoideae</taxon>
        <taxon>Datureae</taxon>
        <taxon>Datura</taxon>
    </lineage>
</organism>
<sequence length="93" mass="10311">MSCDTYDSGFDIRQLDYGPSVILARSRLFSLRATEMVTCHQASDGLSLRLPPRPRFSVPLLRSTEWMTFKPNGGDEGPSPVSSDANDPEISDF</sequence>
<gene>
    <name evidence="2" type="ORF">HAX54_004482</name>
</gene>
<keyword evidence="3" id="KW-1185">Reference proteome</keyword>
<reference evidence="2 3" key="1">
    <citation type="journal article" date="2021" name="BMC Genomics">
        <title>Datura genome reveals duplications of psychoactive alkaloid biosynthetic genes and high mutation rate following tissue culture.</title>
        <authorList>
            <person name="Rajewski A."/>
            <person name="Carter-House D."/>
            <person name="Stajich J."/>
            <person name="Litt A."/>
        </authorList>
    </citation>
    <scope>NUCLEOTIDE SEQUENCE [LARGE SCALE GENOMIC DNA]</scope>
    <source>
        <strain evidence="2">AR-01</strain>
    </source>
</reference>
<dbReference type="Proteomes" id="UP000823775">
    <property type="component" value="Unassembled WGS sequence"/>
</dbReference>
<accession>A0ABS8T7R9</accession>
<comment type="caution">
    <text evidence="2">The sequence shown here is derived from an EMBL/GenBank/DDBJ whole genome shotgun (WGS) entry which is preliminary data.</text>
</comment>
<feature type="region of interest" description="Disordered" evidence="1">
    <location>
        <begin position="67"/>
        <end position="93"/>
    </location>
</feature>
<evidence type="ECO:0000313" key="3">
    <source>
        <dbReference type="Proteomes" id="UP000823775"/>
    </source>
</evidence>
<proteinExistence type="predicted"/>